<feature type="region of interest" description="Disordered" evidence="5">
    <location>
        <begin position="315"/>
        <end position="337"/>
    </location>
</feature>
<evidence type="ECO:0008006" key="10">
    <source>
        <dbReference type="Google" id="ProtNLM"/>
    </source>
</evidence>
<dbReference type="Gene3D" id="4.10.1100.10">
    <property type="entry name" value="Transcription factor, SBP-box domain"/>
    <property type="match status" value="1"/>
</dbReference>
<dbReference type="GO" id="GO:0003677">
    <property type="term" value="F:DNA binding"/>
    <property type="evidence" value="ECO:0007669"/>
    <property type="project" value="InterPro"/>
</dbReference>
<dbReference type="GO" id="GO:0005634">
    <property type="term" value="C:nucleus"/>
    <property type="evidence" value="ECO:0007669"/>
    <property type="project" value="InterPro"/>
</dbReference>
<dbReference type="InterPro" id="IPR004333">
    <property type="entry name" value="SBP_dom"/>
</dbReference>
<evidence type="ECO:0000256" key="2">
    <source>
        <dbReference type="ARBA" id="ARBA00022723"/>
    </source>
</evidence>
<sequence length="997" mass="96135">MPILQLDRAGRDHEEPPCHLDLSKLIQAGTKSFFNNPLLSDIVLVCPDGRALHCHSVILAAASRRLAAALKQGNWTPGQQMPVKGVDSDALETLVCAFYTAECPLELARVPALYDAAVKLEVPSLAPALEQYTVSALQPHNCCAVLELCLGAGVGPLAELVLEWIRGRVADVVPGPEFRACRLETAALICKDLAGRSQLVGLQAAVAWLSASAARGGLVGVFAEATGLAVDAIQAVANSGGALGPIGGLGAGGAGGGLGGSGGLGGLGSSLSLHGPSHGPSLNLGGGGGAADGLGTLGLTGGAGGLGGGAGGNGSQVLQLLPPSGTGGAGVGGGGGPDDLSGLQSLLGGGAGALGVKGAGAGMAGLGGLGGLGPGLGLDALADAAEGERMQKRLRLGGPGGLGGFGALGESGSATSRDLSTALLDGPLRLGGAGGPTGRDLDLPNLTIGSGGLGGSLGAGLGGGLGGSGGLGGALGTSSGLSGGNGGGGAGGGGGRGRGRGGGGRRRRGTSASDDDEDYAPSGGRSGGSGGRSRAQELIYDADAAVVDDPTAGSGGGGSGPGEDGPSGGDGGAGGSGGPGGNIPANTPVLMTGRRTPAQKGMCHVQGCNRSLAGLRDYYQRYKICEHHLKVSQVLKDGVPHRFCQQCGRFHPLTEFDGDRRSCRTMLQRHCHRRAKQKQELAEVLAQRYEEKQVAASVTAVMAAMARGAPAGVPALPPMLQLQYLAGLPVAAAAAAAAATDDAGAKDDDGDGGGPGAGRSLPAGLHSPPSRAALTEAVQQRARKQQAAVLSQTGLLGLGLAGGGEGLPEGQLAAAMAAAAAGLSLGLDNLTSAGTAIPDSGGVAERKGGGDGGSGDVKEERAGVAGAGGHTNSAAAGRRAGGEEPASGKRLSATEGGGGGSSGAGSGGDGRDGYRPAVGGRSAPALAKDSASAPGSGPDDGGEAEDGVAEGSPTGDGAGAPETGPGDGDVTERSGQIRGATWLDCDRDGRSQSRDQQ</sequence>
<feature type="region of interest" description="Disordered" evidence="5">
    <location>
        <begin position="836"/>
        <end position="997"/>
    </location>
</feature>
<keyword evidence="4" id="KW-0862">Zinc</keyword>
<dbReference type="Pfam" id="PF00651">
    <property type="entry name" value="BTB"/>
    <property type="match status" value="1"/>
</dbReference>
<feature type="compositionally biased region" description="Gly residues" evidence="5">
    <location>
        <begin position="325"/>
        <end position="337"/>
    </location>
</feature>
<feature type="compositionally biased region" description="Gly residues" evidence="5">
    <location>
        <begin position="553"/>
        <end position="581"/>
    </location>
</feature>
<evidence type="ECO:0000256" key="1">
    <source>
        <dbReference type="ARBA" id="ARBA00004906"/>
    </source>
</evidence>
<dbReference type="InterPro" id="IPR044817">
    <property type="entry name" value="SBP-like"/>
</dbReference>
<feature type="region of interest" description="Disordered" evidence="5">
    <location>
        <begin position="742"/>
        <end position="769"/>
    </location>
</feature>
<feature type="region of interest" description="Disordered" evidence="5">
    <location>
        <begin position="547"/>
        <end position="588"/>
    </location>
</feature>
<keyword evidence="9" id="KW-1185">Reference proteome</keyword>
<dbReference type="Proteomes" id="UP000613740">
    <property type="component" value="Unassembled WGS sequence"/>
</dbReference>
<accession>A0A835SZQ6</accession>
<dbReference type="AlphaFoldDB" id="A0A835SZQ6"/>
<dbReference type="PROSITE" id="PS50097">
    <property type="entry name" value="BTB"/>
    <property type="match status" value="1"/>
</dbReference>
<dbReference type="InterPro" id="IPR000210">
    <property type="entry name" value="BTB/POZ_dom"/>
</dbReference>
<dbReference type="OrthoDB" id="514967at2759"/>
<dbReference type="EMBL" id="JAEHOD010000057">
    <property type="protein sequence ID" value="KAG2434432.1"/>
    <property type="molecule type" value="Genomic_DNA"/>
</dbReference>
<feature type="compositionally biased region" description="Basic and acidic residues" evidence="5">
    <location>
        <begin position="984"/>
        <end position="997"/>
    </location>
</feature>
<evidence type="ECO:0000256" key="3">
    <source>
        <dbReference type="ARBA" id="ARBA00022771"/>
    </source>
</evidence>
<evidence type="ECO:0000259" key="6">
    <source>
        <dbReference type="PROSITE" id="PS50097"/>
    </source>
</evidence>
<dbReference type="Pfam" id="PF03110">
    <property type="entry name" value="SBP"/>
    <property type="match status" value="1"/>
</dbReference>
<reference evidence="8" key="1">
    <citation type="journal article" date="2020" name="bioRxiv">
        <title>Comparative genomics of Chlamydomonas.</title>
        <authorList>
            <person name="Craig R.J."/>
            <person name="Hasan A.R."/>
            <person name="Ness R.W."/>
            <person name="Keightley P.D."/>
        </authorList>
    </citation>
    <scope>NUCLEOTIDE SEQUENCE</scope>
    <source>
        <strain evidence="8">CCAP 11/173</strain>
    </source>
</reference>
<evidence type="ECO:0000256" key="5">
    <source>
        <dbReference type="SAM" id="MobiDB-lite"/>
    </source>
</evidence>
<name>A0A835SZQ6_9CHLO</name>
<evidence type="ECO:0000313" key="8">
    <source>
        <dbReference type="EMBL" id="KAG2434432.1"/>
    </source>
</evidence>
<dbReference type="PROSITE" id="PS51141">
    <property type="entry name" value="ZF_SBP"/>
    <property type="match status" value="1"/>
</dbReference>
<dbReference type="SMART" id="SM00225">
    <property type="entry name" value="BTB"/>
    <property type="match status" value="1"/>
</dbReference>
<dbReference type="GO" id="GO:0008270">
    <property type="term" value="F:zinc ion binding"/>
    <property type="evidence" value="ECO:0007669"/>
    <property type="project" value="UniProtKB-KW"/>
</dbReference>
<dbReference type="SUPFAM" id="SSF54695">
    <property type="entry name" value="POZ domain"/>
    <property type="match status" value="1"/>
</dbReference>
<feature type="compositionally biased region" description="Basic residues" evidence="5">
    <location>
        <begin position="497"/>
        <end position="509"/>
    </location>
</feature>
<feature type="domain" description="SBP-type" evidence="7">
    <location>
        <begin position="600"/>
        <end position="677"/>
    </location>
</feature>
<evidence type="ECO:0000259" key="7">
    <source>
        <dbReference type="PROSITE" id="PS51141"/>
    </source>
</evidence>
<dbReference type="InterPro" id="IPR036893">
    <property type="entry name" value="SBP_sf"/>
</dbReference>
<keyword evidence="2" id="KW-0479">Metal-binding</keyword>
<comment type="pathway">
    <text evidence="1">Protein modification; protein ubiquitination.</text>
</comment>
<dbReference type="PANTHER" id="PTHR31251">
    <property type="entry name" value="SQUAMOSA PROMOTER-BINDING-LIKE PROTEIN 4"/>
    <property type="match status" value="1"/>
</dbReference>
<dbReference type="SUPFAM" id="SSF103612">
    <property type="entry name" value="SBT domain"/>
    <property type="match status" value="1"/>
</dbReference>
<protein>
    <recommendedName>
        <fullName evidence="10">SBP-type domain-containing protein</fullName>
    </recommendedName>
</protein>
<feature type="compositionally biased region" description="Gly residues" evidence="5">
    <location>
        <begin position="895"/>
        <end position="908"/>
    </location>
</feature>
<evidence type="ECO:0000313" key="9">
    <source>
        <dbReference type="Proteomes" id="UP000613740"/>
    </source>
</evidence>
<dbReference type="InterPro" id="IPR011333">
    <property type="entry name" value="SKP1/BTB/POZ_sf"/>
</dbReference>
<comment type="caution">
    <text evidence="8">The sequence shown here is derived from an EMBL/GenBank/DDBJ whole genome shotgun (WGS) entry which is preliminary data.</text>
</comment>
<feature type="region of interest" description="Disordered" evidence="5">
    <location>
        <begin position="483"/>
        <end position="533"/>
    </location>
</feature>
<feature type="compositionally biased region" description="Gly residues" evidence="5">
    <location>
        <begin position="483"/>
        <end position="496"/>
    </location>
</feature>
<evidence type="ECO:0000256" key="4">
    <source>
        <dbReference type="ARBA" id="ARBA00022833"/>
    </source>
</evidence>
<feature type="domain" description="BTB" evidence="6">
    <location>
        <begin position="40"/>
        <end position="107"/>
    </location>
</feature>
<gene>
    <name evidence="8" type="ORF">HYH02_012262</name>
</gene>
<organism evidence="8 9">
    <name type="scientific">Chlamydomonas schloesseri</name>
    <dbReference type="NCBI Taxonomy" id="2026947"/>
    <lineage>
        <taxon>Eukaryota</taxon>
        <taxon>Viridiplantae</taxon>
        <taxon>Chlorophyta</taxon>
        <taxon>core chlorophytes</taxon>
        <taxon>Chlorophyceae</taxon>
        <taxon>CS clade</taxon>
        <taxon>Chlamydomonadales</taxon>
        <taxon>Chlamydomonadaceae</taxon>
        <taxon>Chlamydomonas</taxon>
    </lineage>
</organism>
<proteinExistence type="predicted"/>
<dbReference type="Gene3D" id="3.30.710.10">
    <property type="entry name" value="Potassium Channel Kv1.1, Chain A"/>
    <property type="match status" value="1"/>
</dbReference>
<dbReference type="PANTHER" id="PTHR31251:SF169">
    <property type="entry name" value="SQUAMOSA PROMOTER-BINDING-LIKE PROTEIN 8"/>
    <property type="match status" value="1"/>
</dbReference>
<keyword evidence="3" id="KW-0863">Zinc-finger</keyword>